<dbReference type="Pfam" id="PF13604">
    <property type="entry name" value="AAA_30"/>
    <property type="match status" value="1"/>
</dbReference>
<gene>
    <name evidence="3" type="ORF">EDD32_2506</name>
</gene>
<evidence type="ECO:0000313" key="3">
    <source>
        <dbReference type="EMBL" id="RPF27999.1"/>
    </source>
</evidence>
<feature type="compositionally biased region" description="Basic and acidic residues" evidence="1">
    <location>
        <begin position="1198"/>
        <end position="1212"/>
    </location>
</feature>
<protein>
    <submittedName>
        <fullName evidence="3">Conjugative relaxase-like TrwC/TraI family protein</fullName>
    </submittedName>
</protein>
<dbReference type="AlphaFoldDB" id="A0A3N4Z3W6"/>
<dbReference type="InterPro" id="IPR014862">
    <property type="entry name" value="TrwC"/>
</dbReference>
<dbReference type="Pfam" id="PF08751">
    <property type="entry name" value="TrwC"/>
    <property type="match status" value="1"/>
</dbReference>
<dbReference type="NCBIfam" id="NF041492">
    <property type="entry name" value="MobF"/>
    <property type="match status" value="1"/>
</dbReference>
<feature type="domain" description="TrwC relaxase" evidence="2">
    <location>
        <begin position="26"/>
        <end position="379"/>
    </location>
</feature>
<dbReference type="SUPFAM" id="SSF52540">
    <property type="entry name" value="P-loop containing nucleoside triphosphate hydrolases"/>
    <property type="match status" value="2"/>
</dbReference>
<feature type="compositionally biased region" description="Polar residues" evidence="1">
    <location>
        <begin position="1178"/>
        <end position="1188"/>
    </location>
</feature>
<proteinExistence type="predicted"/>
<dbReference type="Gene3D" id="2.30.30.940">
    <property type="match status" value="1"/>
</dbReference>
<reference evidence="3 4" key="1">
    <citation type="submission" date="2018-11" db="EMBL/GenBank/DDBJ databases">
        <title>Sequencing the genomes of 1000 actinobacteria strains.</title>
        <authorList>
            <person name="Klenk H.-P."/>
        </authorList>
    </citation>
    <scope>NUCLEOTIDE SEQUENCE [LARGE SCALE GENOMIC DNA]</scope>
    <source>
        <strain evidence="3 4">DSM 14418</strain>
    </source>
</reference>
<feature type="region of interest" description="Disordered" evidence="1">
    <location>
        <begin position="1171"/>
        <end position="1212"/>
    </location>
</feature>
<accession>A0A3N4Z3W6</accession>
<evidence type="ECO:0000256" key="1">
    <source>
        <dbReference type="SAM" id="MobiDB-lite"/>
    </source>
</evidence>
<dbReference type="CDD" id="cd18809">
    <property type="entry name" value="SF1_C_RecD"/>
    <property type="match status" value="1"/>
</dbReference>
<evidence type="ECO:0000313" key="4">
    <source>
        <dbReference type="Proteomes" id="UP000280726"/>
    </source>
</evidence>
<evidence type="ECO:0000259" key="2">
    <source>
        <dbReference type="Pfam" id="PF08751"/>
    </source>
</evidence>
<dbReference type="SUPFAM" id="SSF55464">
    <property type="entry name" value="Origin of replication-binding domain, RBD-like"/>
    <property type="match status" value="1"/>
</dbReference>
<name>A0A3N4Z3W6_9MICO</name>
<dbReference type="Gene3D" id="3.40.50.300">
    <property type="entry name" value="P-loop containing nucleotide triphosphate hydrolases"/>
    <property type="match status" value="2"/>
</dbReference>
<organism evidence="3 4">
    <name type="scientific">Georgenia muralis</name>
    <dbReference type="NCBI Taxonomy" id="154117"/>
    <lineage>
        <taxon>Bacteria</taxon>
        <taxon>Bacillati</taxon>
        <taxon>Actinomycetota</taxon>
        <taxon>Actinomycetes</taxon>
        <taxon>Micrococcales</taxon>
        <taxon>Bogoriellaceae</taxon>
        <taxon>Georgenia</taxon>
    </lineage>
</organism>
<comment type="caution">
    <text evidence="3">The sequence shown here is derived from an EMBL/GenBank/DDBJ whole genome shotgun (WGS) entry which is preliminary data.</text>
</comment>
<dbReference type="InterPro" id="IPR027417">
    <property type="entry name" value="P-loop_NTPase"/>
</dbReference>
<keyword evidence="4" id="KW-1185">Reference proteome</keyword>
<dbReference type="Proteomes" id="UP000280726">
    <property type="component" value="Unassembled WGS sequence"/>
</dbReference>
<dbReference type="EMBL" id="RKRA01000001">
    <property type="protein sequence ID" value="RPF27999.1"/>
    <property type="molecule type" value="Genomic_DNA"/>
</dbReference>
<sequence>MVVVFTPLAPEAHLVGVTVSMRVVSAGKGYGYLLRSVVRGDGDAARATALTRYFAEAGTPPGVWLGKGVAYFGTGELRPGMTVTPEQLQTLLGRGNDPVTGESLGLPFREYPSVAERTAALTARVDRFLPAGEFEAEVTRIQAEQAVRGSQTATAGFDLTFSVPKSVSVLWGLADANTQELIVAAHHVAVTEVLDLFEREVAATRTGHAGIAQVPVVGVAAAAYDHWDSRANDPQLHTHVVVSNKVMAAHDGRWRTLDSRAVHHAIVALSEHYNAVLADRLTGTFGLSWERRERGEDRTGQWEIRGVSEALIGEFSSRARAIDVATDAKITAYVAEHGHRPTGRRIVQLRAEATLDTRPEKTIRALSELTAEWRTRAQQILRGDPTEWTRTLTTREPARALTLESVPMFLIDQAAADVVDAVSDRRSTWRHWNLWAEASRRTMGWRFATAADREQAVALITDAATRRSVVLTPAEVATTPTGMRGGDGTSTLRPRHSMYYSSERLLAAEDRLLTLAEDRTSSLVVAGHVVETVTGGRGGGAVVDGEQAAALARVLSSGRRLDVLVGPAGAGKSTAMAALAGAWTAAHGPGSVVGMAPSAAAAQVLAQDIGLGCDNTAKWVHDHARGRADFRPRQLVILDEATLASTRTVETIATRAGEVGAKVVLVGDPAQLQSVDAGGAFNMLVQARDGDLAQLVEVRRFVHEWEKHASLALRDGDPTAIDAYAAHRRILEGTTEAMVDAAYQAWQHELQTGMSSILVTEAAESVRQLNERARAERIQAGVTSTLREVGLREEARASVGDVVITRRNDRRLRTSEGTWVRNGDRWTVTHVGRDGTLDVHRAADLAGASVRLPAGYVARHVDLGYAVTAHRAQGLTVDTAHVVVSPSTTRENLYVSMTRGRHANTAYVALDQPDPLHATPAETGTSARTVLFGVLNHSGLELSAHQTTTAEQERWTGIAQLAAEYETIATTTQQDRWTRLVTDTLTGAGGLTTAEAAQATESEAFTVLTAELRRAEANHHDVDTLLPRLVAQRTLLDADDIAAVLTARLARATARPAPGTTPDLVAGIFPAASGPMPADFARALAERRQLIETRAQTLAEAAVRDRAAWVSRIGGRPHSAGDRERWLAELAVIAAYRDRYAITSPAPLGASTQTLAQGRDRHRAAQALHRAHIGSSGDCPNNGVSGSTRRPAGWRGGVSDDRNTGGREPIEY</sequence>